<dbReference type="ExpressionAtlas" id="Q86MN9">
    <property type="expression patterns" value="baseline and differential"/>
</dbReference>
<feature type="compositionally biased region" description="Gly residues" evidence="2">
    <location>
        <begin position="36"/>
        <end position="49"/>
    </location>
</feature>
<dbReference type="Gene3D" id="2.20.70.10">
    <property type="match status" value="1"/>
</dbReference>
<accession>Q86MN9</accession>
<dbReference type="WormBase" id="ZK1127.9d">
    <property type="protein sequence ID" value="CE33492"/>
    <property type="gene ID" value="WBGene00022855"/>
    <property type="gene designation" value="tcer-1"/>
</dbReference>
<evidence type="ECO:0000313" key="6">
    <source>
        <dbReference type="WormBase" id="ZK1127.9d"/>
    </source>
</evidence>
<dbReference type="InterPro" id="IPR045148">
    <property type="entry name" value="TCRG1-like"/>
</dbReference>
<feature type="region of interest" description="Disordered" evidence="2">
    <location>
        <begin position="1"/>
        <end position="72"/>
    </location>
</feature>
<dbReference type="OrthoDB" id="63972at2759"/>
<evidence type="ECO:0000256" key="1">
    <source>
        <dbReference type="ARBA" id="ARBA00022737"/>
    </source>
</evidence>
<dbReference type="InterPro" id="IPR001202">
    <property type="entry name" value="WW_dom"/>
</dbReference>
<dbReference type="FunFam" id="2.20.70.10:FF:000142">
    <property type="entry name" value="TransCription Elongation Regulator homolog"/>
    <property type="match status" value="1"/>
</dbReference>
<protein>
    <submittedName>
        <fullName evidence="4">WW domain-containing protein</fullName>
    </submittedName>
</protein>
<gene>
    <name evidence="4 6" type="primary">tcer-1</name>
    <name evidence="4" type="ORF">CELE_ZK1127.9</name>
    <name evidence="6" type="ORF">ZK1127.9</name>
</gene>
<reference evidence="4 5" key="1">
    <citation type="journal article" date="1998" name="Science">
        <title>Genome sequence of the nematode C. elegans: a platform for investigating biology.</title>
        <authorList>
            <consortium name="The C. elegans sequencing consortium"/>
            <person name="Sulson J.E."/>
            <person name="Waterston R."/>
        </authorList>
    </citation>
    <scope>NUCLEOTIDE SEQUENCE [LARGE SCALE GENOMIC DNA]</scope>
    <source>
        <strain evidence="4 5">Bristol N2</strain>
    </source>
</reference>
<keyword evidence="1" id="KW-0677">Repeat</keyword>
<evidence type="ECO:0000313" key="5">
    <source>
        <dbReference type="Proteomes" id="UP000001940"/>
    </source>
</evidence>
<evidence type="ECO:0000313" key="4">
    <source>
        <dbReference type="EMBL" id="CCD73722.1"/>
    </source>
</evidence>
<dbReference type="PeptideAtlas" id="Q86MN9"/>
<evidence type="ECO:0000256" key="2">
    <source>
        <dbReference type="SAM" id="MobiDB-lite"/>
    </source>
</evidence>
<feature type="region of interest" description="Disordered" evidence="2">
    <location>
        <begin position="126"/>
        <end position="145"/>
    </location>
</feature>
<dbReference type="SUPFAM" id="SSF51045">
    <property type="entry name" value="WW domain"/>
    <property type="match status" value="1"/>
</dbReference>
<dbReference type="InterPro" id="IPR036020">
    <property type="entry name" value="WW_dom_sf"/>
</dbReference>
<evidence type="ECO:0007829" key="7">
    <source>
        <dbReference type="PeptideAtlas" id="Q86MN9"/>
    </source>
</evidence>
<organism evidence="4 5">
    <name type="scientific">Caenorhabditis elegans</name>
    <dbReference type="NCBI Taxonomy" id="6239"/>
    <lineage>
        <taxon>Eukaryota</taxon>
        <taxon>Metazoa</taxon>
        <taxon>Ecdysozoa</taxon>
        <taxon>Nematoda</taxon>
        <taxon>Chromadorea</taxon>
        <taxon>Rhabditida</taxon>
        <taxon>Rhabditina</taxon>
        <taxon>Rhabditomorpha</taxon>
        <taxon>Rhabditoidea</taxon>
        <taxon>Rhabditidae</taxon>
        <taxon>Peloderinae</taxon>
        <taxon>Caenorhabditis</taxon>
    </lineage>
</organism>
<feature type="compositionally biased region" description="Basic and acidic residues" evidence="2">
    <location>
        <begin position="13"/>
        <end position="35"/>
    </location>
</feature>
<dbReference type="PROSITE" id="PS50020">
    <property type="entry name" value="WW_DOMAIN_2"/>
    <property type="match status" value="1"/>
</dbReference>
<dbReference type="UCSC" id="ZK1127.9a">
    <property type="organism name" value="c. elegans"/>
</dbReference>
<sequence>MSHENQENYDDYNGDHDNKYDQQYDESSRGDDFGGRGRGFNGPPGGAGSFFGVPPAARGRGGPGMAPPGFAGRGRGFATPGMSSGFAPRGRGMPPGRGGYMPPYRGGYGVAPNGGPGAYGGPYNGGPGAYGAQAPGPNPQDQEQRLKRLSGCEEGQELWVETETAEGKKYFYHPVNRNTIWERPQNAKIVTQPELAQLIHRATEEEKNREGMQLHSTFSI</sequence>
<dbReference type="PANTHER" id="PTHR15377:SF3">
    <property type="entry name" value="WW DOMAIN-CONTAINING PROTEIN"/>
    <property type="match status" value="1"/>
</dbReference>
<dbReference type="CDD" id="cd00201">
    <property type="entry name" value="WW"/>
    <property type="match status" value="1"/>
</dbReference>
<dbReference type="PANTHER" id="PTHR15377">
    <property type="entry name" value="TRANSCRIPTION ELONGATION REGULATOR 1"/>
    <property type="match status" value="1"/>
</dbReference>
<keyword evidence="5" id="KW-1185">Reference proteome</keyword>
<dbReference type="GO" id="GO:0070063">
    <property type="term" value="F:RNA polymerase binding"/>
    <property type="evidence" value="ECO:0007669"/>
    <property type="project" value="InterPro"/>
</dbReference>
<evidence type="ECO:0000259" key="3">
    <source>
        <dbReference type="PROSITE" id="PS50020"/>
    </source>
</evidence>
<dbReference type="AlphaFoldDB" id="Q86MN9"/>
<keyword evidence="7" id="KW-1267">Proteomics identification</keyword>
<dbReference type="EMBL" id="BX284602">
    <property type="protein sequence ID" value="CCD73722.1"/>
    <property type="molecule type" value="Genomic_DNA"/>
</dbReference>
<proteinExistence type="evidence at protein level"/>
<dbReference type="Pfam" id="PF00397">
    <property type="entry name" value="WW"/>
    <property type="match status" value="1"/>
</dbReference>
<dbReference type="RefSeq" id="NP_001380060.1">
    <property type="nucleotide sequence ID" value="NM_001393112.1"/>
</dbReference>
<dbReference type="Proteomes" id="UP000001940">
    <property type="component" value="Chromosome II"/>
</dbReference>
<dbReference type="CTD" id="174150"/>
<name>Q86MN9_CAEEL</name>
<dbReference type="AGR" id="WB:WBGene00022855"/>
<feature type="domain" description="WW" evidence="3">
    <location>
        <begin position="159"/>
        <end position="186"/>
    </location>
</feature>
<dbReference type="Bgee" id="WBGene00022855">
    <property type="expression patterns" value="Expressed in pharyngeal muscle cell (C elegans) and 3 other cell types or tissues"/>
</dbReference>
<dbReference type="SMART" id="SM00456">
    <property type="entry name" value="WW"/>
    <property type="match status" value="1"/>
</dbReference>
<dbReference type="HOGENOM" id="CLU_1257077_0_0_1"/>
<dbReference type="GeneID" id="174150"/>
<dbReference type="SMR" id="Q86MN9"/>